<organism evidence="2 3">
    <name type="scientific">Paramecium bursaria Chlorella virus MT325</name>
    <name type="common">PBCV-MT325</name>
    <dbReference type="NCBI Taxonomy" id="346932"/>
    <lineage>
        <taxon>Viruses</taxon>
        <taxon>Varidnaviria</taxon>
        <taxon>Bamfordvirae</taxon>
        <taxon>Nucleocytoviricota</taxon>
        <taxon>Megaviricetes</taxon>
        <taxon>Algavirales</taxon>
        <taxon>Phycodnaviridae</taxon>
        <taxon>Chlorovirus</taxon>
        <taxon>Chlorovirus conductrix</taxon>
        <taxon>Paramecium bursaria Chlorella virus A1</taxon>
    </lineage>
</organism>
<keyword evidence="1" id="KW-0175">Coiled coil</keyword>
<accession>A7ITU3</accession>
<protein>
    <submittedName>
        <fullName evidence="2">Uncharacterized protein M213L</fullName>
    </submittedName>
</protein>
<organismHost>
    <name type="scientific">Paramecium bursaria</name>
    <dbReference type="NCBI Taxonomy" id="74790"/>
</organismHost>
<sequence length="152" mass="17761">MVLRPAIHYTWNVTKCFEFAKSWLEHYHVPKKDIDRVFAGTSSFIKKYSKKPPAKMMSKNVEEIANADAKELRDKIEKKLRELDINLTEKRIQKVLHELPDGEDLTDLLLSYRIFNTEERIRVRKPPSSVVELSDINIKYNNNKAANSKTSI</sequence>
<reference evidence="2 3" key="1">
    <citation type="journal article" date="2007" name="Virology">
        <title>Sequence and annotation of the 314-kb MT325 and the 321-kb FR483 viruses that infect Chlorella Pbi.</title>
        <authorList>
            <person name="Fitzgerald L.A."/>
            <person name="Graves M.V."/>
            <person name="Li X."/>
            <person name="Feldblyum T."/>
            <person name="Hartigan J."/>
            <person name="Van Etten J.L."/>
        </authorList>
    </citation>
    <scope>NUCLEOTIDE SEQUENCE [LARGE SCALE GENOMIC DNA]</scope>
    <source>
        <strain evidence="2 3">MT325</strain>
    </source>
</reference>
<dbReference type="Proteomes" id="UP000246715">
    <property type="component" value="Segment"/>
</dbReference>
<name>A7ITU3_PBCVM</name>
<evidence type="ECO:0000313" key="3">
    <source>
        <dbReference type="Proteomes" id="UP000246715"/>
    </source>
</evidence>
<gene>
    <name evidence="2" type="primary">M213L</name>
    <name evidence="2" type="ORF">MT325_M213L</name>
</gene>
<proteinExistence type="predicted"/>
<dbReference type="EMBL" id="DQ491001">
    <property type="protein sequence ID" value="ABT13767.1"/>
    <property type="molecule type" value="Genomic_DNA"/>
</dbReference>
<evidence type="ECO:0000256" key="1">
    <source>
        <dbReference type="SAM" id="Coils"/>
    </source>
</evidence>
<feature type="coiled-coil region" evidence="1">
    <location>
        <begin position="62"/>
        <end position="93"/>
    </location>
</feature>
<evidence type="ECO:0000313" key="2">
    <source>
        <dbReference type="EMBL" id="ABT13767.1"/>
    </source>
</evidence>